<reference evidence="7" key="1">
    <citation type="journal article" date="2019" name="Int. J. Syst. Evol. Microbiol.">
        <title>The Global Catalogue of Microorganisms (GCM) 10K type strain sequencing project: providing services to taxonomists for standard genome sequencing and annotation.</title>
        <authorList>
            <consortium name="The Broad Institute Genomics Platform"/>
            <consortium name="The Broad Institute Genome Sequencing Center for Infectious Disease"/>
            <person name="Wu L."/>
            <person name="Ma J."/>
        </authorList>
    </citation>
    <scope>NUCLEOTIDE SEQUENCE [LARGE SCALE GENOMIC DNA]</scope>
    <source>
        <strain evidence="7">JCM 18063</strain>
    </source>
</reference>
<dbReference type="RefSeq" id="WP_172153699.1">
    <property type="nucleotide sequence ID" value="NZ_BAABID010000019.1"/>
</dbReference>
<feature type="compositionally biased region" description="Polar residues" evidence="4">
    <location>
        <begin position="1"/>
        <end position="10"/>
    </location>
</feature>
<protein>
    <recommendedName>
        <fullName evidence="3">Carboxylic ester hydrolase</fullName>
        <ecNumber evidence="3">3.1.1.-</ecNumber>
    </recommendedName>
</protein>
<dbReference type="EC" id="3.1.1.-" evidence="3"/>
<dbReference type="PROSITE" id="PS00122">
    <property type="entry name" value="CARBOXYLESTERASE_B_1"/>
    <property type="match status" value="1"/>
</dbReference>
<dbReference type="InterPro" id="IPR019826">
    <property type="entry name" value="Carboxylesterase_B_AS"/>
</dbReference>
<evidence type="ECO:0000256" key="4">
    <source>
        <dbReference type="SAM" id="MobiDB-lite"/>
    </source>
</evidence>
<proteinExistence type="inferred from homology"/>
<evidence type="ECO:0000256" key="2">
    <source>
        <dbReference type="ARBA" id="ARBA00022801"/>
    </source>
</evidence>
<dbReference type="EMBL" id="BAABID010000019">
    <property type="protein sequence ID" value="GAA4736982.1"/>
    <property type="molecule type" value="Genomic_DNA"/>
</dbReference>
<dbReference type="SUPFAM" id="SSF53474">
    <property type="entry name" value="alpha/beta-Hydrolases"/>
    <property type="match status" value="1"/>
</dbReference>
<comment type="similarity">
    <text evidence="1 3">Belongs to the type-B carboxylesterase/lipase family.</text>
</comment>
<dbReference type="Gene3D" id="3.40.50.1820">
    <property type="entry name" value="alpha/beta hydrolase"/>
    <property type="match status" value="1"/>
</dbReference>
<dbReference type="Pfam" id="PF00135">
    <property type="entry name" value="COesterase"/>
    <property type="match status" value="1"/>
</dbReference>
<evidence type="ECO:0000313" key="6">
    <source>
        <dbReference type="EMBL" id="GAA4736982.1"/>
    </source>
</evidence>
<evidence type="ECO:0000256" key="3">
    <source>
        <dbReference type="RuleBase" id="RU361235"/>
    </source>
</evidence>
<dbReference type="InterPro" id="IPR002018">
    <property type="entry name" value="CarbesteraseB"/>
</dbReference>
<sequence>MTERSTTQTDAGPAGDPTRIETPLGSFHALRDGDVVRVRNIRYARADRFAAPSPVAPDPAESAPLQHVRYACPQPPSPADQVYGPQLRDVEPTEDCLRLSITRPAETDGALPVLVWVHGGAYVSGAGDLAGYDPTVLVREHGVLVVNVTYRLGALGFFSDGGSDDVAAAVEAGRPANLGLLDLLAALRWVRDHVHAFGGDPDQVTLVGQSAGADAIAHLLGADDADGLFSRAILQSPPLGVRGGRAEVHAGLVEAAGPLDPTGTVDDVLAAQQRAMAAVAGMNDRAGMPFAPEYGRAPLPSEEEFLATWRRRAPGLELMVTWTSQEGETFVQLDPRGRALRDKPVVGRLLAWFVCRKVTDTLFRTGCKAFAKDMADAGAAVVAAELTTRPVDAPMGATHAVELGLLFPNPDRWAEAPVIGPAGARTLVEAGRDLRAAWAEFARTGRLAADRVGTGPGWTGELRVTRRS</sequence>
<name>A0ABP8YW84_9MICO</name>
<keyword evidence="2 3" id="KW-0378">Hydrolase</keyword>
<organism evidence="6 7">
    <name type="scientific">Isoptericola chiayiensis</name>
    <dbReference type="NCBI Taxonomy" id="579446"/>
    <lineage>
        <taxon>Bacteria</taxon>
        <taxon>Bacillati</taxon>
        <taxon>Actinomycetota</taxon>
        <taxon>Actinomycetes</taxon>
        <taxon>Micrococcales</taxon>
        <taxon>Promicromonosporaceae</taxon>
        <taxon>Isoptericola</taxon>
    </lineage>
</organism>
<dbReference type="PANTHER" id="PTHR11559">
    <property type="entry name" value="CARBOXYLESTERASE"/>
    <property type="match status" value="1"/>
</dbReference>
<comment type="caution">
    <text evidence="6">The sequence shown here is derived from an EMBL/GenBank/DDBJ whole genome shotgun (WGS) entry which is preliminary data.</text>
</comment>
<feature type="region of interest" description="Disordered" evidence="4">
    <location>
        <begin position="1"/>
        <end position="26"/>
    </location>
</feature>
<dbReference type="InterPro" id="IPR050309">
    <property type="entry name" value="Type-B_Carboxylest/Lipase"/>
</dbReference>
<accession>A0ABP8YW84</accession>
<dbReference type="InterPro" id="IPR029058">
    <property type="entry name" value="AB_hydrolase_fold"/>
</dbReference>
<gene>
    <name evidence="6" type="ORF">GCM10023216_32880</name>
</gene>
<evidence type="ECO:0000256" key="1">
    <source>
        <dbReference type="ARBA" id="ARBA00005964"/>
    </source>
</evidence>
<evidence type="ECO:0000259" key="5">
    <source>
        <dbReference type="Pfam" id="PF00135"/>
    </source>
</evidence>
<feature type="domain" description="Carboxylesterase type B" evidence="5">
    <location>
        <begin position="39"/>
        <end position="335"/>
    </location>
</feature>
<evidence type="ECO:0000313" key="7">
    <source>
        <dbReference type="Proteomes" id="UP001500956"/>
    </source>
</evidence>
<keyword evidence="7" id="KW-1185">Reference proteome</keyword>
<dbReference type="Proteomes" id="UP001500956">
    <property type="component" value="Unassembled WGS sequence"/>
</dbReference>